<dbReference type="STRING" id="546364.SAMN04489730_0050"/>
<dbReference type="AlphaFoldDB" id="A0A1K1LLI5"/>
<feature type="compositionally biased region" description="Basic and acidic residues" evidence="1">
    <location>
        <begin position="165"/>
        <end position="181"/>
    </location>
</feature>
<reference evidence="3" key="1">
    <citation type="submission" date="2016-11" db="EMBL/GenBank/DDBJ databases">
        <authorList>
            <person name="Varghese N."/>
            <person name="Submissions S."/>
        </authorList>
    </citation>
    <scope>NUCLEOTIDE SEQUENCE [LARGE SCALE GENOMIC DNA]</scope>
    <source>
        <strain evidence="3">DSM 44671</strain>
    </source>
</reference>
<organism evidence="2 3">
    <name type="scientific">Amycolatopsis australiensis</name>
    <dbReference type="NCBI Taxonomy" id="546364"/>
    <lineage>
        <taxon>Bacteria</taxon>
        <taxon>Bacillati</taxon>
        <taxon>Actinomycetota</taxon>
        <taxon>Actinomycetes</taxon>
        <taxon>Pseudonocardiales</taxon>
        <taxon>Pseudonocardiaceae</taxon>
        <taxon>Amycolatopsis</taxon>
    </lineage>
</organism>
<feature type="region of interest" description="Disordered" evidence="1">
    <location>
        <begin position="165"/>
        <end position="188"/>
    </location>
</feature>
<dbReference type="EMBL" id="FPJG01000001">
    <property type="protein sequence ID" value="SFW11711.1"/>
    <property type="molecule type" value="Genomic_DNA"/>
</dbReference>
<dbReference type="OrthoDB" id="9851690at2"/>
<evidence type="ECO:0000256" key="1">
    <source>
        <dbReference type="SAM" id="MobiDB-lite"/>
    </source>
</evidence>
<dbReference type="RefSeq" id="WP_072474326.1">
    <property type="nucleotide sequence ID" value="NZ_FPJG01000001.1"/>
</dbReference>
<evidence type="ECO:0000313" key="2">
    <source>
        <dbReference type="EMBL" id="SFW11711.1"/>
    </source>
</evidence>
<name>A0A1K1LLI5_9PSEU</name>
<keyword evidence="3" id="KW-1185">Reference proteome</keyword>
<gene>
    <name evidence="2" type="ORF">SAMN04489730_0050</name>
</gene>
<accession>A0A1K1LLI5</accession>
<protein>
    <submittedName>
        <fullName evidence="2">Uncharacterized protein</fullName>
    </submittedName>
</protein>
<sequence length="188" mass="20360">MNTTTTMPVREPLDTPADPQLRYLELDDLVDGLVAAFTRSDDDTEDARILATLAEATAELATLSSSVHHPVTEHELIAADRDDARLAALLADVAATRAHRTPRTVTVPELEAHPYVRAVLEQMAGQIDQPGWVLAHRINVLIDHADFAGLDTRLAQRLALAVSRRPDGENAAEHEAADDQLARAAQAA</sequence>
<proteinExistence type="predicted"/>
<dbReference type="Proteomes" id="UP000182740">
    <property type="component" value="Unassembled WGS sequence"/>
</dbReference>
<evidence type="ECO:0000313" key="3">
    <source>
        <dbReference type="Proteomes" id="UP000182740"/>
    </source>
</evidence>